<dbReference type="Proteomes" id="UP000603641">
    <property type="component" value="Unassembled WGS sequence"/>
</dbReference>
<gene>
    <name evidence="1" type="ORF">H9648_17570</name>
</gene>
<sequence>MNHPLEAGLKRMLQEAFDGPQKPVTVSWFTNTKPDSGIFGVLSQLSAADASKQIYGSTLAAHTDHVRYHMWGTNEWLYDGTFPTMDWNKSWEIQSVSEEEWLSFQAGLQHEYHRLLEKIDHIEWNEDLANEVVGSLAHSAYHLGAMQQMIKFMKDQVK</sequence>
<name>A0ABR8SQT7_9BACL</name>
<evidence type="ECO:0000313" key="1">
    <source>
        <dbReference type="EMBL" id="MBD7965873.1"/>
    </source>
</evidence>
<evidence type="ECO:0008006" key="3">
    <source>
        <dbReference type="Google" id="ProtNLM"/>
    </source>
</evidence>
<comment type="caution">
    <text evidence="1">The sequence shown here is derived from an EMBL/GenBank/DDBJ whole genome shotgun (WGS) entry which is preliminary data.</text>
</comment>
<dbReference type="EMBL" id="JACSQM010000010">
    <property type="protein sequence ID" value="MBD7965873.1"/>
    <property type="molecule type" value="Genomic_DNA"/>
</dbReference>
<dbReference type="RefSeq" id="WP_191755101.1">
    <property type="nucleotide sequence ID" value="NZ_JACSQM010000010.1"/>
</dbReference>
<organism evidence="1 2">
    <name type="scientific">Fictibacillus norfolkensis</name>
    <dbReference type="NCBI Taxonomy" id="2762233"/>
    <lineage>
        <taxon>Bacteria</taxon>
        <taxon>Bacillati</taxon>
        <taxon>Bacillota</taxon>
        <taxon>Bacilli</taxon>
        <taxon>Bacillales</taxon>
        <taxon>Fictibacillaceae</taxon>
        <taxon>Fictibacillus</taxon>
    </lineage>
</organism>
<proteinExistence type="predicted"/>
<reference evidence="1 2" key="1">
    <citation type="submission" date="2020-08" db="EMBL/GenBank/DDBJ databases">
        <title>A Genomic Blueprint of the Chicken Gut Microbiome.</title>
        <authorList>
            <person name="Gilroy R."/>
            <person name="Ravi A."/>
            <person name="Getino M."/>
            <person name="Pursley I."/>
            <person name="Horton D.L."/>
            <person name="Alikhan N.-F."/>
            <person name="Baker D."/>
            <person name="Gharbi K."/>
            <person name="Hall N."/>
            <person name="Watson M."/>
            <person name="Adriaenssens E.M."/>
            <person name="Foster-Nyarko E."/>
            <person name="Jarju S."/>
            <person name="Secka A."/>
            <person name="Antonio M."/>
            <person name="Oren A."/>
            <person name="Chaudhuri R."/>
            <person name="La Ragione R.M."/>
            <person name="Hildebrand F."/>
            <person name="Pallen M.J."/>
        </authorList>
    </citation>
    <scope>NUCLEOTIDE SEQUENCE [LARGE SCALE GENOMIC DNA]</scope>
    <source>
        <strain evidence="1 2">Sa2CUA10</strain>
    </source>
</reference>
<protein>
    <recommendedName>
        <fullName evidence="3">DinB-like domain-containing protein</fullName>
    </recommendedName>
</protein>
<keyword evidence="2" id="KW-1185">Reference proteome</keyword>
<evidence type="ECO:0000313" key="2">
    <source>
        <dbReference type="Proteomes" id="UP000603641"/>
    </source>
</evidence>
<accession>A0ABR8SQT7</accession>